<dbReference type="Gene3D" id="3.40.50.1000">
    <property type="entry name" value="HAD superfamily/HAD-like"/>
    <property type="match status" value="1"/>
</dbReference>
<proteinExistence type="inferred from homology"/>
<evidence type="ECO:0000313" key="8">
    <source>
        <dbReference type="Proteomes" id="UP000441354"/>
    </source>
</evidence>
<dbReference type="InterPro" id="IPR036412">
    <property type="entry name" value="HAD-like_sf"/>
</dbReference>
<dbReference type="CDD" id="cd07524">
    <property type="entry name" value="HAD_Pase"/>
    <property type="match status" value="1"/>
</dbReference>
<evidence type="ECO:0000256" key="2">
    <source>
        <dbReference type="ARBA" id="ARBA00022605"/>
    </source>
</evidence>
<dbReference type="Pfam" id="PF12710">
    <property type="entry name" value="HAD"/>
    <property type="match status" value="1"/>
</dbReference>
<evidence type="ECO:0000256" key="3">
    <source>
        <dbReference type="ARBA" id="ARBA00022801"/>
    </source>
</evidence>
<dbReference type="Proteomes" id="UP000441354">
    <property type="component" value="Unassembled WGS sequence"/>
</dbReference>
<comment type="caution">
    <text evidence="7">The sequence shown here is derived from an EMBL/GenBank/DDBJ whole genome shotgun (WGS) entry which is preliminary data.</text>
</comment>
<evidence type="ECO:0000313" key="7">
    <source>
        <dbReference type="EMBL" id="KAB2329871.1"/>
    </source>
</evidence>
<comment type="catalytic activity">
    <reaction evidence="5">
        <text>2-hydroxy-5-methylsulfanyl-3-oxopent-1-enyl phosphate + H2O = 1,2-dihydroxy-5-(methylsulfanyl)pent-1-en-3-one + phosphate</text>
        <dbReference type="Rhea" id="RHEA:14481"/>
        <dbReference type="ChEBI" id="CHEBI:15377"/>
        <dbReference type="ChEBI" id="CHEBI:43474"/>
        <dbReference type="ChEBI" id="CHEBI:49252"/>
        <dbReference type="ChEBI" id="CHEBI:59505"/>
        <dbReference type="EC" id="3.1.3.87"/>
    </reaction>
</comment>
<dbReference type="PANTHER" id="PTHR43344">
    <property type="entry name" value="PHOSPHOSERINE PHOSPHATASE"/>
    <property type="match status" value="1"/>
</dbReference>
<dbReference type="InterPro" id="IPR006384">
    <property type="entry name" value="HAD_hydro_PyrdxlP_Pase-like"/>
</dbReference>
<evidence type="ECO:0000256" key="5">
    <source>
        <dbReference type="HAMAP-Rule" id="MF_01680"/>
    </source>
</evidence>
<dbReference type="HAMAP" id="MF_01680">
    <property type="entry name" value="Salvage_MtnX"/>
    <property type="match status" value="1"/>
</dbReference>
<accession>A0A7V7UTB2</accession>
<dbReference type="UniPathway" id="UPA00904">
    <property type="reaction ID" value="UER00877"/>
</dbReference>
<keyword evidence="4 5" id="KW-0486">Methionine biosynthesis</keyword>
<dbReference type="InterPro" id="IPR017718">
    <property type="entry name" value="HAD-SF_hydro_IB_MtnX"/>
</dbReference>
<evidence type="ECO:0000256" key="1">
    <source>
        <dbReference type="ARBA" id="ARBA00009184"/>
    </source>
</evidence>
<evidence type="ECO:0000256" key="6">
    <source>
        <dbReference type="NCBIfam" id="TIGR03333"/>
    </source>
</evidence>
<reference evidence="7 8" key="1">
    <citation type="journal article" date="2014" name="Arch. Microbiol.">
        <title>Bacillus mesophilum sp. nov., strain IITR-54T, a novel 4-chlorobiphenyl dechlorinating bacterium.</title>
        <authorList>
            <person name="Manickam N."/>
            <person name="Singh N.K."/>
            <person name="Bajaj A."/>
            <person name="Kumar R.M."/>
            <person name="Kaur G."/>
            <person name="Kaur N."/>
            <person name="Bala M."/>
            <person name="Kumar A."/>
            <person name="Mayilraj S."/>
        </authorList>
    </citation>
    <scope>NUCLEOTIDE SEQUENCE [LARGE SCALE GENOMIC DNA]</scope>
    <source>
        <strain evidence="7 8">IITR-54</strain>
    </source>
</reference>
<dbReference type="InterPro" id="IPR023214">
    <property type="entry name" value="HAD_sf"/>
</dbReference>
<comment type="pathway">
    <text evidence="5">Amino-acid biosynthesis; L-methionine biosynthesis via salvage pathway; L-methionine from S-methyl-5-thio-alpha-D-ribose 1-phosphate: step 4/6.</text>
</comment>
<keyword evidence="3 5" id="KW-0378">Hydrolase</keyword>
<dbReference type="AlphaFoldDB" id="A0A7V7UTB2"/>
<gene>
    <name evidence="5" type="primary">mtnX</name>
    <name evidence="7" type="ORF">F7732_20520</name>
</gene>
<dbReference type="NCBIfam" id="TIGR01488">
    <property type="entry name" value="HAD-SF-IB"/>
    <property type="match status" value="1"/>
</dbReference>
<keyword evidence="8" id="KW-1185">Reference proteome</keyword>
<protein>
    <recommendedName>
        <fullName evidence="5 6">2-hydroxy-3-keto-5-methylthiopentenyl-1-phosphate phosphatase</fullName>
        <shortName evidence="5">HK-MTPenyl-1-P phosphatase</shortName>
        <ecNumber evidence="5 6">3.1.3.87</ecNumber>
    </recommendedName>
</protein>
<dbReference type="EC" id="3.1.3.87" evidence="5 6"/>
<organism evidence="7 8">
    <name type="scientific">Bacillus mesophilum</name>
    <dbReference type="NCBI Taxonomy" id="1071718"/>
    <lineage>
        <taxon>Bacteria</taxon>
        <taxon>Bacillati</taxon>
        <taxon>Bacillota</taxon>
        <taxon>Bacilli</taxon>
        <taxon>Bacillales</taxon>
        <taxon>Bacillaceae</taxon>
        <taxon>Bacillus</taxon>
    </lineage>
</organism>
<dbReference type="InterPro" id="IPR050582">
    <property type="entry name" value="HAD-like_SerB"/>
</dbReference>
<dbReference type="NCBIfam" id="TIGR01489">
    <property type="entry name" value="DKMTPPase-SF"/>
    <property type="match status" value="1"/>
</dbReference>
<dbReference type="NCBIfam" id="NF007103">
    <property type="entry name" value="PRK09552.1"/>
    <property type="match status" value="1"/>
</dbReference>
<sequence length="222" mass="25290">MKVNPIIFCDFDGTITESDNIILIMEKFASVEANEIKNAILNEDLSIQEGVKQLFSLLPSSLKDEIISYVLENAKIRDGFNEFISFTQKHEIPLYIVSGGIDFFLHPVLEPYGPFENIFCNHADFSGEKINIVYPYSCDDICSSQGCGCCKPSIIRSFSDKDMETIVIGDSITDLQAAKLAHHVFARDFLIKKCEQYDIPYQSFHNFYDIINKLEEMIEVKI</sequence>
<name>A0A7V7UTB2_9BACI</name>
<dbReference type="GO" id="GO:0006564">
    <property type="term" value="P:L-serine biosynthetic process"/>
    <property type="evidence" value="ECO:0007669"/>
    <property type="project" value="TreeGrafter"/>
</dbReference>
<dbReference type="PANTHER" id="PTHR43344:SF21">
    <property type="entry name" value="POLYOL PHOSPHATE PHOSPHATASE PYP1"/>
    <property type="match status" value="1"/>
</dbReference>
<dbReference type="EMBL" id="WBOT01000010">
    <property type="protein sequence ID" value="KAB2329871.1"/>
    <property type="molecule type" value="Genomic_DNA"/>
</dbReference>
<dbReference type="GO" id="GO:0036424">
    <property type="term" value="F:L-phosphoserine phosphatase activity"/>
    <property type="evidence" value="ECO:0007669"/>
    <property type="project" value="TreeGrafter"/>
</dbReference>
<comment type="similarity">
    <text evidence="1">Belongs to the HAD-like hydrolase superfamily. SerB family.</text>
</comment>
<keyword evidence="2 5" id="KW-0028">Amino-acid biosynthesis</keyword>
<dbReference type="NCBIfam" id="TIGR03333">
    <property type="entry name" value="salvage_mtnX"/>
    <property type="match status" value="1"/>
</dbReference>
<dbReference type="GO" id="GO:0043716">
    <property type="term" value="F:2-hydroxy-3-keto-5-methylthiopentenyl-1-phosphate phosphatase activity"/>
    <property type="evidence" value="ECO:0007669"/>
    <property type="project" value="UniProtKB-UniRule"/>
</dbReference>
<dbReference type="GO" id="GO:0000287">
    <property type="term" value="F:magnesium ion binding"/>
    <property type="evidence" value="ECO:0007669"/>
    <property type="project" value="TreeGrafter"/>
</dbReference>
<comment type="function">
    <text evidence="5">Dephosphorylates 2-hydroxy-3-keto-5-methylthiopentenyl-1-phosphate (HK-MTPenyl-1-P) yielding 1,2-dihydroxy-3-keto-5-methylthiopentene (DHK-MTPene).</text>
</comment>
<comment type="similarity">
    <text evidence="5">Belongs to the HAD-like hydrolase superfamily. MtnX family.</text>
</comment>
<dbReference type="Gene3D" id="3.90.1470.20">
    <property type="match status" value="1"/>
</dbReference>
<dbReference type="SUPFAM" id="SSF56784">
    <property type="entry name" value="HAD-like"/>
    <property type="match status" value="1"/>
</dbReference>
<dbReference type="GO" id="GO:0019509">
    <property type="term" value="P:L-methionine salvage from methylthioadenosine"/>
    <property type="evidence" value="ECO:0007669"/>
    <property type="project" value="UniProtKB-UniRule"/>
</dbReference>
<dbReference type="OrthoDB" id="9804940at2"/>
<evidence type="ECO:0000256" key="4">
    <source>
        <dbReference type="ARBA" id="ARBA00023167"/>
    </source>
</evidence>
<dbReference type="GO" id="GO:0005737">
    <property type="term" value="C:cytoplasm"/>
    <property type="evidence" value="ECO:0007669"/>
    <property type="project" value="TreeGrafter"/>
</dbReference>